<name>A0A8C8SI98_9SAUR</name>
<accession>A0A8C8SI98</accession>
<dbReference type="Ensembl" id="ENSPCET00000022924.1">
    <property type="protein sequence ID" value="ENSPCEP00000022174.1"/>
    <property type="gene ID" value="ENSPCEG00000016964.1"/>
</dbReference>
<organism evidence="2 3">
    <name type="scientific">Pelusios castaneus</name>
    <name type="common">West African mud turtle</name>
    <dbReference type="NCBI Taxonomy" id="367368"/>
    <lineage>
        <taxon>Eukaryota</taxon>
        <taxon>Metazoa</taxon>
        <taxon>Chordata</taxon>
        <taxon>Craniata</taxon>
        <taxon>Vertebrata</taxon>
        <taxon>Euteleostomi</taxon>
        <taxon>Archelosauria</taxon>
        <taxon>Testudinata</taxon>
        <taxon>Testudines</taxon>
        <taxon>Pleurodira</taxon>
        <taxon>Pelomedusidae</taxon>
        <taxon>Pelusios</taxon>
    </lineage>
</organism>
<keyword evidence="3" id="KW-1185">Reference proteome</keyword>
<feature type="compositionally biased region" description="Low complexity" evidence="1">
    <location>
        <begin position="100"/>
        <end position="124"/>
    </location>
</feature>
<dbReference type="AlphaFoldDB" id="A0A8C8SI98"/>
<feature type="compositionally biased region" description="Basic and acidic residues" evidence="1">
    <location>
        <begin position="69"/>
        <end position="82"/>
    </location>
</feature>
<dbReference type="Proteomes" id="UP000694393">
    <property type="component" value="Unplaced"/>
</dbReference>
<proteinExistence type="predicted"/>
<protein>
    <submittedName>
        <fullName evidence="2">Uncharacterized protein</fullName>
    </submittedName>
</protein>
<evidence type="ECO:0000256" key="1">
    <source>
        <dbReference type="SAM" id="MobiDB-lite"/>
    </source>
</evidence>
<reference evidence="2" key="2">
    <citation type="submission" date="2025-09" db="UniProtKB">
        <authorList>
            <consortium name="Ensembl"/>
        </authorList>
    </citation>
    <scope>IDENTIFICATION</scope>
</reference>
<reference evidence="2" key="1">
    <citation type="submission" date="2025-08" db="UniProtKB">
        <authorList>
            <consortium name="Ensembl"/>
        </authorList>
    </citation>
    <scope>IDENTIFICATION</scope>
</reference>
<evidence type="ECO:0000313" key="2">
    <source>
        <dbReference type="Ensembl" id="ENSPCEP00000022174.1"/>
    </source>
</evidence>
<feature type="region of interest" description="Disordered" evidence="1">
    <location>
        <begin position="1"/>
        <end position="185"/>
    </location>
</feature>
<feature type="compositionally biased region" description="Basic and acidic residues" evidence="1">
    <location>
        <begin position="134"/>
        <end position="153"/>
    </location>
</feature>
<evidence type="ECO:0000313" key="3">
    <source>
        <dbReference type="Proteomes" id="UP000694393"/>
    </source>
</evidence>
<feature type="compositionally biased region" description="Low complexity" evidence="1">
    <location>
        <begin position="26"/>
        <end position="51"/>
    </location>
</feature>
<sequence>MAPRPARALRAGHAGSCSPGGRGRRAAGQAADSSSRGAPRGCGARAAVAGSEETETMSVQVAAPGPAVELKELGGPRDKGARPAEPGPPQALAAGEREAAAGCGAERPLSGCPGLAAAGLPPGAVKVPQASAMKRSDPHHPQHRLRDGGEGGREALVSPDGSVSEAPRTVKKVPAPAGRGTGPGLLILCV</sequence>